<dbReference type="Proteomes" id="UP000539953">
    <property type="component" value="Unassembled WGS sequence"/>
</dbReference>
<keyword evidence="3" id="KW-1185">Reference proteome</keyword>
<reference evidence="2 3" key="1">
    <citation type="submission" date="2020-08" db="EMBL/GenBank/DDBJ databases">
        <title>Genomic Encyclopedia of Type Strains, Phase IV (KMG-IV): sequencing the most valuable type-strain genomes for metagenomic binning, comparative biology and taxonomic classification.</title>
        <authorList>
            <person name="Goeker M."/>
        </authorList>
    </citation>
    <scope>NUCLEOTIDE SEQUENCE [LARGE SCALE GENOMIC DNA]</scope>
    <source>
        <strain evidence="2 3">DSM 25799</strain>
    </source>
</reference>
<dbReference type="Gene3D" id="3.50.40.10">
    <property type="entry name" value="Phenylalanyl-trna Synthetase, Chain B, domain 3"/>
    <property type="match status" value="1"/>
</dbReference>
<accession>A0A7W8CVH4</accession>
<evidence type="ECO:0000259" key="1">
    <source>
        <dbReference type="SMART" id="SM00873"/>
    </source>
</evidence>
<dbReference type="PANTHER" id="PTHR39209">
    <property type="match status" value="1"/>
</dbReference>
<comment type="caution">
    <text evidence="2">The sequence shown here is derived from an EMBL/GenBank/DDBJ whole genome shotgun (WGS) entry which is preliminary data.</text>
</comment>
<proteinExistence type="predicted"/>
<dbReference type="Pfam" id="PF03483">
    <property type="entry name" value="B3_4"/>
    <property type="match status" value="1"/>
</dbReference>
<dbReference type="SUPFAM" id="SSF56037">
    <property type="entry name" value="PheT/TilS domain"/>
    <property type="match status" value="1"/>
</dbReference>
<dbReference type="PANTHER" id="PTHR39209:SF2">
    <property type="entry name" value="CYTOPLASMIC PROTEIN"/>
    <property type="match status" value="1"/>
</dbReference>
<dbReference type="InterPro" id="IPR005146">
    <property type="entry name" value="B3/B4_tRNA-bd"/>
</dbReference>
<sequence length="220" mass="24318">MEVYISKKLSDRWPQTQLGLVRYDVSVKPSDPAIRAAVEAACKEAVPGDQISKLPAVHETREAYKAFGKSPSKYRNAGEALLRQVAKKHTLPAVNAIVDLQNSVSIMTGYSIGSYDIDQLEGHVIFDIAPEPSSYQDIHGHSFNIAHLPVLYDETGPFGNPTRDSARAMITEQSRHILTVFYVFGSEDIADVLLGFEDLLKQYTDAEQIELSIVDVPQAD</sequence>
<dbReference type="GO" id="GO:0003723">
    <property type="term" value="F:RNA binding"/>
    <property type="evidence" value="ECO:0007669"/>
    <property type="project" value="InterPro"/>
</dbReference>
<protein>
    <submittedName>
        <fullName evidence="2">DNA/RNA-binding domain of Phe-tRNA-synthetase-like protein</fullName>
    </submittedName>
</protein>
<organism evidence="2 3">
    <name type="scientific">Catenisphaera adipataccumulans</name>
    <dbReference type="NCBI Taxonomy" id="700500"/>
    <lineage>
        <taxon>Bacteria</taxon>
        <taxon>Bacillati</taxon>
        <taxon>Bacillota</taxon>
        <taxon>Erysipelotrichia</taxon>
        <taxon>Erysipelotrichales</taxon>
        <taxon>Erysipelotrichaceae</taxon>
        <taxon>Catenisphaera</taxon>
    </lineage>
</organism>
<dbReference type="AlphaFoldDB" id="A0A7W8CVH4"/>
<dbReference type="SMART" id="SM00873">
    <property type="entry name" value="B3_4"/>
    <property type="match status" value="1"/>
</dbReference>
<name>A0A7W8CVH4_9FIRM</name>
<dbReference type="RefSeq" id="WP_183326918.1">
    <property type="nucleotide sequence ID" value="NZ_JACHHK010000001.1"/>
</dbReference>
<dbReference type="GO" id="GO:0004826">
    <property type="term" value="F:phenylalanine-tRNA ligase activity"/>
    <property type="evidence" value="ECO:0007669"/>
    <property type="project" value="InterPro"/>
</dbReference>
<dbReference type="EMBL" id="JACHHK010000001">
    <property type="protein sequence ID" value="MBB5182340.1"/>
    <property type="molecule type" value="Genomic_DNA"/>
</dbReference>
<dbReference type="InterPro" id="IPR020825">
    <property type="entry name" value="Phe-tRNA_synthase-like_B3/B4"/>
</dbReference>
<evidence type="ECO:0000313" key="3">
    <source>
        <dbReference type="Proteomes" id="UP000539953"/>
    </source>
</evidence>
<feature type="domain" description="B3/B4 tRNA-binding" evidence="1">
    <location>
        <begin position="58"/>
        <end position="205"/>
    </location>
</feature>
<gene>
    <name evidence="2" type="ORF">HNQ47_000343</name>
</gene>
<evidence type="ECO:0000313" key="2">
    <source>
        <dbReference type="EMBL" id="MBB5182340.1"/>
    </source>
</evidence>